<feature type="compositionally biased region" description="Polar residues" evidence="1">
    <location>
        <begin position="57"/>
        <end position="70"/>
    </location>
</feature>
<accession>A0A9D4G9K7</accession>
<sequence>MQSEEKLAKSARRHPPDCKPFVCVLCNKDCHARIGLPKLQQALSQEVTNRAHKHSLSRLSSANNQQLVAY</sequence>
<proteinExistence type="predicted"/>
<dbReference type="EMBL" id="JAIWYP010000006">
    <property type="protein sequence ID" value="KAH3811065.1"/>
    <property type="molecule type" value="Genomic_DNA"/>
</dbReference>
<gene>
    <name evidence="2" type="ORF">DPMN_139468</name>
</gene>
<evidence type="ECO:0000313" key="2">
    <source>
        <dbReference type="EMBL" id="KAH3811065.1"/>
    </source>
</evidence>
<name>A0A9D4G9K7_DREPO</name>
<dbReference type="AlphaFoldDB" id="A0A9D4G9K7"/>
<protein>
    <submittedName>
        <fullName evidence="2">Uncharacterized protein</fullName>
    </submittedName>
</protein>
<reference evidence="2" key="1">
    <citation type="journal article" date="2019" name="bioRxiv">
        <title>The Genome of the Zebra Mussel, Dreissena polymorpha: A Resource for Invasive Species Research.</title>
        <authorList>
            <person name="McCartney M.A."/>
            <person name="Auch B."/>
            <person name="Kono T."/>
            <person name="Mallez S."/>
            <person name="Zhang Y."/>
            <person name="Obille A."/>
            <person name="Becker A."/>
            <person name="Abrahante J.E."/>
            <person name="Garbe J."/>
            <person name="Badalamenti J.P."/>
            <person name="Herman A."/>
            <person name="Mangelson H."/>
            <person name="Liachko I."/>
            <person name="Sullivan S."/>
            <person name="Sone E.D."/>
            <person name="Koren S."/>
            <person name="Silverstein K.A.T."/>
            <person name="Beckman K.B."/>
            <person name="Gohl D.M."/>
        </authorList>
    </citation>
    <scope>NUCLEOTIDE SEQUENCE</scope>
    <source>
        <strain evidence="2">Duluth1</strain>
        <tissue evidence="2">Whole animal</tissue>
    </source>
</reference>
<feature type="region of interest" description="Disordered" evidence="1">
    <location>
        <begin position="49"/>
        <end position="70"/>
    </location>
</feature>
<organism evidence="2 3">
    <name type="scientific">Dreissena polymorpha</name>
    <name type="common">Zebra mussel</name>
    <name type="synonym">Mytilus polymorpha</name>
    <dbReference type="NCBI Taxonomy" id="45954"/>
    <lineage>
        <taxon>Eukaryota</taxon>
        <taxon>Metazoa</taxon>
        <taxon>Spiralia</taxon>
        <taxon>Lophotrochozoa</taxon>
        <taxon>Mollusca</taxon>
        <taxon>Bivalvia</taxon>
        <taxon>Autobranchia</taxon>
        <taxon>Heteroconchia</taxon>
        <taxon>Euheterodonta</taxon>
        <taxon>Imparidentia</taxon>
        <taxon>Neoheterodontei</taxon>
        <taxon>Myida</taxon>
        <taxon>Dreissenoidea</taxon>
        <taxon>Dreissenidae</taxon>
        <taxon>Dreissena</taxon>
    </lineage>
</organism>
<evidence type="ECO:0000313" key="3">
    <source>
        <dbReference type="Proteomes" id="UP000828390"/>
    </source>
</evidence>
<reference evidence="2" key="2">
    <citation type="submission" date="2020-11" db="EMBL/GenBank/DDBJ databases">
        <authorList>
            <person name="McCartney M.A."/>
            <person name="Auch B."/>
            <person name="Kono T."/>
            <person name="Mallez S."/>
            <person name="Becker A."/>
            <person name="Gohl D.M."/>
            <person name="Silverstein K.A.T."/>
            <person name="Koren S."/>
            <person name="Bechman K.B."/>
            <person name="Herman A."/>
            <person name="Abrahante J.E."/>
            <person name="Garbe J."/>
        </authorList>
    </citation>
    <scope>NUCLEOTIDE SEQUENCE</scope>
    <source>
        <strain evidence="2">Duluth1</strain>
        <tissue evidence="2">Whole animal</tissue>
    </source>
</reference>
<keyword evidence="3" id="KW-1185">Reference proteome</keyword>
<evidence type="ECO:0000256" key="1">
    <source>
        <dbReference type="SAM" id="MobiDB-lite"/>
    </source>
</evidence>
<comment type="caution">
    <text evidence="2">The sequence shown here is derived from an EMBL/GenBank/DDBJ whole genome shotgun (WGS) entry which is preliminary data.</text>
</comment>
<dbReference type="Proteomes" id="UP000828390">
    <property type="component" value="Unassembled WGS sequence"/>
</dbReference>